<protein>
    <submittedName>
        <fullName evidence="1">Uncharacterized protein</fullName>
    </submittedName>
</protein>
<gene>
    <name evidence="1" type="ORF">SAMN04488541_1004146</name>
</gene>
<accession>A0A1I2C8S4</accession>
<dbReference type="AlphaFoldDB" id="A0A1I2C8S4"/>
<organism evidence="1 2">
    <name type="scientific">Thermoflexibacter ruber</name>
    <dbReference type="NCBI Taxonomy" id="1003"/>
    <lineage>
        <taxon>Bacteria</taxon>
        <taxon>Pseudomonadati</taxon>
        <taxon>Bacteroidota</taxon>
        <taxon>Cytophagia</taxon>
        <taxon>Cytophagales</taxon>
        <taxon>Thermoflexibacteraceae</taxon>
        <taxon>Thermoflexibacter</taxon>
    </lineage>
</organism>
<keyword evidence="2" id="KW-1185">Reference proteome</keyword>
<name>A0A1I2C8S4_9BACT</name>
<proteinExistence type="predicted"/>
<sequence length="121" mass="13481">MIPADENADVDWKIGSGYDKETKLVRISFSAKVNPVRNQKDISLSNALTLFIDCTPKEQLTSIYQTLTLIQNGLEKPYTLALGKIPVLPLSNTMSILTFRIHSSPNATLSKQIEEEQAVFN</sequence>
<dbReference type="Proteomes" id="UP000199513">
    <property type="component" value="Unassembled WGS sequence"/>
</dbReference>
<evidence type="ECO:0000313" key="1">
    <source>
        <dbReference type="EMBL" id="SFE64741.1"/>
    </source>
</evidence>
<dbReference type="RefSeq" id="WP_091540143.1">
    <property type="nucleotide sequence ID" value="NZ_FONY01000004.1"/>
</dbReference>
<reference evidence="1 2" key="1">
    <citation type="submission" date="2016-10" db="EMBL/GenBank/DDBJ databases">
        <authorList>
            <person name="de Groot N.N."/>
        </authorList>
    </citation>
    <scope>NUCLEOTIDE SEQUENCE [LARGE SCALE GENOMIC DNA]</scope>
    <source>
        <strain>GEY</strain>
        <strain evidence="2">DSM 9560</strain>
    </source>
</reference>
<evidence type="ECO:0000313" key="2">
    <source>
        <dbReference type="Proteomes" id="UP000199513"/>
    </source>
</evidence>
<dbReference type="EMBL" id="FONY01000004">
    <property type="protein sequence ID" value="SFE64741.1"/>
    <property type="molecule type" value="Genomic_DNA"/>
</dbReference>